<evidence type="ECO:0000256" key="1">
    <source>
        <dbReference type="SAM" id="MobiDB-lite"/>
    </source>
</evidence>
<dbReference type="Gramene" id="PUZ39595">
    <property type="protein sequence ID" value="PUZ39595"/>
    <property type="gene ID" value="GQ55_9G335200"/>
</dbReference>
<keyword evidence="3" id="KW-1185">Reference proteome</keyword>
<dbReference type="Proteomes" id="UP000244336">
    <property type="component" value="Chromosome 9"/>
</dbReference>
<feature type="region of interest" description="Disordered" evidence="1">
    <location>
        <begin position="1"/>
        <end position="50"/>
    </location>
</feature>
<organism evidence="2 3">
    <name type="scientific">Panicum hallii var. hallii</name>
    <dbReference type="NCBI Taxonomy" id="1504633"/>
    <lineage>
        <taxon>Eukaryota</taxon>
        <taxon>Viridiplantae</taxon>
        <taxon>Streptophyta</taxon>
        <taxon>Embryophyta</taxon>
        <taxon>Tracheophyta</taxon>
        <taxon>Spermatophyta</taxon>
        <taxon>Magnoliopsida</taxon>
        <taxon>Liliopsida</taxon>
        <taxon>Poales</taxon>
        <taxon>Poaceae</taxon>
        <taxon>PACMAD clade</taxon>
        <taxon>Panicoideae</taxon>
        <taxon>Panicodae</taxon>
        <taxon>Paniceae</taxon>
        <taxon>Panicinae</taxon>
        <taxon>Panicum</taxon>
        <taxon>Panicum sect. Panicum</taxon>
    </lineage>
</organism>
<protein>
    <submittedName>
        <fullName evidence="2">Uncharacterized protein</fullName>
    </submittedName>
</protein>
<dbReference type="AlphaFoldDB" id="A0A2T7C8E5"/>
<feature type="compositionally biased region" description="Basic residues" evidence="1">
    <location>
        <begin position="29"/>
        <end position="50"/>
    </location>
</feature>
<evidence type="ECO:0000313" key="2">
    <source>
        <dbReference type="EMBL" id="PUZ39595.1"/>
    </source>
</evidence>
<sequence>MSRATARTNIRILALPPNATEQEEEAKKEKKNAKKGVRRPLITRKKRKRPQCIMVHIRRLLYTRRS</sequence>
<proteinExistence type="predicted"/>
<accession>A0A2T7C8E5</accession>
<evidence type="ECO:0000313" key="3">
    <source>
        <dbReference type="Proteomes" id="UP000244336"/>
    </source>
</evidence>
<gene>
    <name evidence="2" type="ORF">GQ55_9G335200</name>
</gene>
<name>A0A2T7C8E5_9POAL</name>
<dbReference type="EMBL" id="CM009757">
    <property type="protein sequence ID" value="PUZ39595.1"/>
    <property type="molecule type" value="Genomic_DNA"/>
</dbReference>
<reference evidence="2 3" key="1">
    <citation type="submission" date="2018-04" db="EMBL/GenBank/DDBJ databases">
        <title>WGS assembly of Panicum hallii var. hallii HAL2.</title>
        <authorList>
            <person name="Lovell J."/>
            <person name="Jenkins J."/>
            <person name="Lowry D."/>
            <person name="Mamidi S."/>
            <person name="Sreedasyam A."/>
            <person name="Weng X."/>
            <person name="Barry K."/>
            <person name="Bonette J."/>
            <person name="Campitelli B."/>
            <person name="Daum C."/>
            <person name="Gordon S."/>
            <person name="Gould B."/>
            <person name="Lipzen A."/>
            <person name="MacQueen A."/>
            <person name="Palacio-Mejia J."/>
            <person name="Plott C."/>
            <person name="Shakirov E."/>
            <person name="Shu S."/>
            <person name="Yoshinaga Y."/>
            <person name="Zane M."/>
            <person name="Rokhsar D."/>
            <person name="Grimwood J."/>
            <person name="Schmutz J."/>
            <person name="Juenger T."/>
        </authorList>
    </citation>
    <scope>NUCLEOTIDE SEQUENCE [LARGE SCALE GENOMIC DNA]</scope>
    <source>
        <strain evidence="3">cv. HAL2</strain>
    </source>
</reference>